<dbReference type="PANTHER" id="PTHR31184">
    <property type="entry name" value="HUNTINGTIN-INTERACTING PROTEIN K FAMILY MEMBER"/>
    <property type="match status" value="1"/>
</dbReference>
<sequence>MPKKPAAAAQASAASAAPVAAQKDSQQVEEGEDQEAQQKGFKGQATKDMQNVSGYFDERVGDKVDEGKIGKAMTFLTDVSKKQKAQKSARDKELAKVVLTKEDVELIMNEFQIGKGTAERALRESKGDVLETLRRLIAA</sequence>
<evidence type="ECO:0000313" key="4">
    <source>
        <dbReference type="Proteomes" id="UP000053201"/>
    </source>
</evidence>
<dbReference type="GO" id="GO:0050821">
    <property type="term" value="P:protein stabilization"/>
    <property type="evidence" value="ECO:0007669"/>
    <property type="project" value="TreeGrafter"/>
</dbReference>
<reference evidence="3 4" key="1">
    <citation type="submission" date="2009-08" db="EMBL/GenBank/DDBJ databases">
        <title>The Genome Sequence of Spizellomyces punctatus strain DAOM BR117.</title>
        <authorList>
            <consortium name="The Broad Institute Genome Sequencing Platform"/>
            <person name="Russ C."/>
            <person name="Cuomo C."/>
            <person name="Shea T."/>
            <person name="Young S.K."/>
            <person name="Zeng Q."/>
            <person name="Koehrsen M."/>
            <person name="Haas B."/>
            <person name="Borodovsky M."/>
            <person name="Guigo R."/>
            <person name="Alvarado L."/>
            <person name="Berlin A."/>
            <person name="Bochicchio J."/>
            <person name="Borenstein D."/>
            <person name="Chapman S."/>
            <person name="Chen Z."/>
            <person name="Engels R."/>
            <person name="Freedman E."/>
            <person name="Gellesch M."/>
            <person name="Goldberg J."/>
            <person name="Griggs A."/>
            <person name="Gujja S."/>
            <person name="Heiman D."/>
            <person name="Hepburn T."/>
            <person name="Howarth C."/>
            <person name="Jen D."/>
            <person name="Larson L."/>
            <person name="Lewis B."/>
            <person name="Mehta T."/>
            <person name="Park D."/>
            <person name="Pearson M."/>
            <person name="Roberts A."/>
            <person name="Saif S."/>
            <person name="Shenoy N."/>
            <person name="Sisk P."/>
            <person name="Stolte C."/>
            <person name="Sykes S."/>
            <person name="Thomson T."/>
            <person name="Walk T."/>
            <person name="White J."/>
            <person name="Yandava C."/>
            <person name="Burger G."/>
            <person name="Gray M.W."/>
            <person name="Holland P.W.H."/>
            <person name="King N."/>
            <person name="Lang F.B.F."/>
            <person name="Roger A.J."/>
            <person name="Ruiz-Trillo I."/>
            <person name="Lander E."/>
            <person name="Nusbaum C."/>
        </authorList>
    </citation>
    <scope>NUCLEOTIDE SEQUENCE [LARGE SCALE GENOMIC DNA]</scope>
    <source>
        <strain evidence="3 4">DAOM BR117</strain>
    </source>
</reference>
<dbReference type="InParanoid" id="A0A0L0HNE4"/>
<dbReference type="EMBL" id="KQ257453">
    <property type="protein sequence ID" value="KND02592.1"/>
    <property type="molecule type" value="Genomic_DNA"/>
</dbReference>
<keyword evidence="4" id="KW-1185">Reference proteome</keyword>
<dbReference type="InterPro" id="IPR052617">
    <property type="entry name" value="Huntingtin-int_K"/>
</dbReference>
<dbReference type="CDD" id="cd14361">
    <property type="entry name" value="UBA_HYPK"/>
    <property type="match status" value="1"/>
</dbReference>
<evidence type="ECO:0000259" key="2">
    <source>
        <dbReference type="Pfam" id="PF19026"/>
    </source>
</evidence>
<organism evidence="3 4">
    <name type="scientific">Spizellomyces punctatus (strain DAOM BR117)</name>
    <dbReference type="NCBI Taxonomy" id="645134"/>
    <lineage>
        <taxon>Eukaryota</taxon>
        <taxon>Fungi</taxon>
        <taxon>Fungi incertae sedis</taxon>
        <taxon>Chytridiomycota</taxon>
        <taxon>Chytridiomycota incertae sedis</taxon>
        <taxon>Chytridiomycetes</taxon>
        <taxon>Spizellomycetales</taxon>
        <taxon>Spizellomycetaceae</taxon>
        <taxon>Spizellomyces</taxon>
    </lineage>
</organism>
<dbReference type="Proteomes" id="UP000053201">
    <property type="component" value="Unassembled WGS sequence"/>
</dbReference>
<gene>
    <name evidence="3" type="ORF">SPPG_03048</name>
</gene>
<feature type="region of interest" description="Disordered" evidence="1">
    <location>
        <begin position="1"/>
        <end position="48"/>
    </location>
</feature>
<evidence type="ECO:0000313" key="3">
    <source>
        <dbReference type="EMBL" id="KND02592.1"/>
    </source>
</evidence>
<dbReference type="OMA" id="IIGDRRN"/>
<proteinExistence type="predicted"/>
<dbReference type="InterPro" id="IPR038922">
    <property type="entry name" value="HYPK_UBA"/>
</dbReference>
<protein>
    <recommendedName>
        <fullName evidence="2">Nascent polypeptide-associated complex subunit alpha-like UBA domain-containing protein</fullName>
    </recommendedName>
</protein>
<dbReference type="GeneID" id="27686595"/>
<dbReference type="GO" id="GO:0043066">
    <property type="term" value="P:negative regulation of apoptotic process"/>
    <property type="evidence" value="ECO:0007669"/>
    <property type="project" value="TreeGrafter"/>
</dbReference>
<dbReference type="VEuPathDB" id="FungiDB:SPPG_03048"/>
<name>A0A0L0HNE4_SPIPD</name>
<feature type="compositionally biased region" description="Low complexity" evidence="1">
    <location>
        <begin position="1"/>
        <end position="22"/>
    </location>
</feature>
<dbReference type="InterPro" id="IPR044034">
    <property type="entry name" value="NAC-like_UBA"/>
</dbReference>
<dbReference type="Gene3D" id="1.10.8.10">
    <property type="entry name" value="DNA helicase RuvA subunit, C-terminal domain"/>
    <property type="match status" value="1"/>
</dbReference>
<dbReference type="OrthoDB" id="285219at2759"/>
<dbReference type="AlphaFoldDB" id="A0A0L0HNE4"/>
<dbReference type="RefSeq" id="XP_016610631.1">
    <property type="nucleotide sequence ID" value="XM_016751333.1"/>
</dbReference>
<dbReference type="STRING" id="645134.A0A0L0HNE4"/>
<dbReference type="eggNOG" id="KOG3450">
    <property type="taxonomic scope" value="Eukaryota"/>
</dbReference>
<dbReference type="PANTHER" id="PTHR31184:SF2">
    <property type="entry name" value="HUNTINGTIN-INTERACTING PROTEIN K"/>
    <property type="match status" value="1"/>
</dbReference>
<dbReference type="Pfam" id="PF19026">
    <property type="entry name" value="UBA_HYPK"/>
    <property type="match status" value="1"/>
</dbReference>
<accession>A0A0L0HNE4</accession>
<feature type="domain" description="Nascent polypeptide-associated complex subunit alpha-like UBA" evidence="2">
    <location>
        <begin position="97"/>
        <end position="137"/>
    </location>
</feature>
<evidence type="ECO:0000256" key="1">
    <source>
        <dbReference type="SAM" id="MobiDB-lite"/>
    </source>
</evidence>